<dbReference type="KEGG" id="ccro:CMC5_048650"/>
<protein>
    <submittedName>
        <fullName evidence="3">Anti-anti sigma factor protein</fullName>
    </submittedName>
</protein>
<sequence length="391" mass="42496">MGPLMSLEQQLSALELSILPTWVWDHERCRFPWANSKAVALWRASDRAELLSRDLSDLSASTRTRLENYLRAILDGQTVEEDWTLYPRGVPATMTLHGQGVRLDDGRTGILFQALPRQAGIDDSMVRGVEAVRHTSVLISLVDGEGHILFHNPAALRATHSATRLDALFPDPGISAAILRVLTGEHVPFSAEIPVGPPDDERLHLVEARATTDPVTGGRAVLVQQLDLTAQRKAEVEVEAQRRLIDELNRSLALVEQQRQQIVTLSAPILEVWEGTLAVPLIGLIDAARGDELAERLLPAISQRTAAKVILDLTGAEALDLEGAAALERLSRAVTLLGARPVLTGVRPEVARALIDAGIHAEGFVILRSLRQGLEACRAPAPAPSRARARP</sequence>
<keyword evidence="4" id="KW-1185">Reference proteome</keyword>
<keyword evidence="1" id="KW-0175">Coiled coil</keyword>
<name>A0A0K1EIM8_CHOCO</name>
<dbReference type="Pfam" id="PF01740">
    <property type="entry name" value="STAS"/>
    <property type="match status" value="1"/>
</dbReference>
<evidence type="ECO:0000259" key="2">
    <source>
        <dbReference type="PROSITE" id="PS50801"/>
    </source>
</evidence>
<feature type="coiled-coil region" evidence="1">
    <location>
        <begin position="231"/>
        <end position="258"/>
    </location>
</feature>
<evidence type="ECO:0000313" key="4">
    <source>
        <dbReference type="Proteomes" id="UP000067626"/>
    </source>
</evidence>
<dbReference type="SUPFAM" id="SSF55785">
    <property type="entry name" value="PYP-like sensor domain (PAS domain)"/>
    <property type="match status" value="1"/>
</dbReference>
<dbReference type="PANTHER" id="PTHR33745">
    <property type="entry name" value="RSBT ANTAGONIST PROTEIN RSBS-RELATED"/>
    <property type="match status" value="1"/>
</dbReference>
<proteinExistence type="predicted"/>
<dbReference type="SUPFAM" id="SSF52091">
    <property type="entry name" value="SpoIIaa-like"/>
    <property type="match status" value="1"/>
</dbReference>
<evidence type="ECO:0000256" key="1">
    <source>
        <dbReference type="SAM" id="Coils"/>
    </source>
</evidence>
<dbReference type="Gene3D" id="3.30.450.20">
    <property type="entry name" value="PAS domain"/>
    <property type="match status" value="1"/>
</dbReference>
<gene>
    <name evidence="3" type="ORF">CMC5_048650</name>
</gene>
<dbReference type="InterPro" id="IPR002645">
    <property type="entry name" value="STAS_dom"/>
</dbReference>
<feature type="domain" description="STAS" evidence="2">
    <location>
        <begin position="266"/>
        <end position="377"/>
    </location>
</feature>
<dbReference type="PANTHER" id="PTHR33745:SF1">
    <property type="entry name" value="RSBT ANTAGONIST PROTEIN RSBS"/>
    <property type="match status" value="1"/>
</dbReference>
<reference evidence="3 4" key="1">
    <citation type="submission" date="2015-07" db="EMBL/GenBank/DDBJ databases">
        <title>Genome analysis of myxobacterium Chondromyces crocatus Cm c5 reveals a high potential for natural compound synthesis and the genetic basis for the loss of fruiting body formation.</title>
        <authorList>
            <person name="Zaburannyi N."/>
            <person name="Bunk B."/>
            <person name="Maier J."/>
            <person name="Overmann J."/>
            <person name="Mueller R."/>
        </authorList>
    </citation>
    <scope>NUCLEOTIDE SEQUENCE [LARGE SCALE GENOMIC DNA]</scope>
    <source>
        <strain evidence="3 4">Cm c5</strain>
    </source>
</reference>
<dbReference type="Gene3D" id="3.30.750.24">
    <property type="entry name" value="STAS domain"/>
    <property type="match status" value="1"/>
</dbReference>
<dbReference type="InterPro" id="IPR051932">
    <property type="entry name" value="Bact_StressResp_Reg"/>
</dbReference>
<dbReference type="AlphaFoldDB" id="A0A0K1EIM8"/>
<dbReference type="Proteomes" id="UP000067626">
    <property type="component" value="Chromosome"/>
</dbReference>
<organism evidence="3 4">
    <name type="scientific">Chondromyces crocatus</name>
    <dbReference type="NCBI Taxonomy" id="52"/>
    <lineage>
        <taxon>Bacteria</taxon>
        <taxon>Pseudomonadati</taxon>
        <taxon>Myxococcota</taxon>
        <taxon>Polyangia</taxon>
        <taxon>Polyangiales</taxon>
        <taxon>Polyangiaceae</taxon>
        <taxon>Chondromyces</taxon>
    </lineage>
</organism>
<evidence type="ECO:0000313" key="3">
    <source>
        <dbReference type="EMBL" id="AKT40709.1"/>
    </source>
</evidence>
<dbReference type="OrthoDB" id="5507190at2"/>
<dbReference type="InterPro" id="IPR036513">
    <property type="entry name" value="STAS_dom_sf"/>
</dbReference>
<dbReference type="STRING" id="52.CMC5_048650"/>
<dbReference type="EMBL" id="CP012159">
    <property type="protein sequence ID" value="AKT40709.1"/>
    <property type="molecule type" value="Genomic_DNA"/>
</dbReference>
<dbReference type="PROSITE" id="PS50801">
    <property type="entry name" value="STAS"/>
    <property type="match status" value="1"/>
</dbReference>
<dbReference type="CDD" id="cd07041">
    <property type="entry name" value="STAS_RsbR_RsbS_like"/>
    <property type="match status" value="1"/>
</dbReference>
<dbReference type="InterPro" id="IPR035965">
    <property type="entry name" value="PAS-like_dom_sf"/>
</dbReference>
<accession>A0A0K1EIM8</accession>